<dbReference type="Proteomes" id="UP000305709">
    <property type="component" value="Unassembled WGS sequence"/>
</dbReference>
<dbReference type="EMBL" id="VDFV01000001">
    <property type="protein sequence ID" value="TNC74651.1"/>
    <property type="molecule type" value="Genomic_DNA"/>
</dbReference>
<proteinExistence type="predicted"/>
<evidence type="ECO:0000313" key="3">
    <source>
        <dbReference type="EMBL" id="TNC74651.1"/>
    </source>
</evidence>
<dbReference type="OrthoDB" id="5295305at2"/>
<dbReference type="FunFam" id="3.40.630.30:FF:000047">
    <property type="entry name" value="Acetyltransferase, GNAT family"/>
    <property type="match status" value="1"/>
</dbReference>
<dbReference type="GO" id="GO:1990189">
    <property type="term" value="F:protein N-terminal-serine acetyltransferase activity"/>
    <property type="evidence" value="ECO:0007669"/>
    <property type="project" value="TreeGrafter"/>
</dbReference>
<dbReference type="InterPro" id="IPR000182">
    <property type="entry name" value="GNAT_dom"/>
</dbReference>
<dbReference type="SUPFAM" id="SSF55729">
    <property type="entry name" value="Acyl-CoA N-acyltransferases (Nat)"/>
    <property type="match status" value="1"/>
</dbReference>
<reference evidence="3 4" key="1">
    <citation type="submission" date="2019-06" db="EMBL/GenBank/DDBJ databases">
        <authorList>
            <person name="Jiang L."/>
        </authorList>
    </citation>
    <scope>NUCLEOTIDE SEQUENCE [LARGE SCALE GENOMIC DNA]</scope>
    <source>
        <strain evidence="3 4">YIM 48858</strain>
    </source>
</reference>
<dbReference type="GO" id="GO:0005737">
    <property type="term" value="C:cytoplasm"/>
    <property type="evidence" value="ECO:0007669"/>
    <property type="project" value="TreeGrafter"/>
</dbReference>
<keyword evidence="4" id="KW-1185">Reference proteome</keyword>
<feature type="region of interest" description="Disordered" evidence="1">
    <location>
        <begin position="1"/>
        <end position="25"/>
    </location>
</feature>
<dbReference type="PANTHER" id="PTHR43441:SF2">
    <property type="entry name" value="FAMILY ACETYLTRANSFERASE, PUTATIVE (AFU_ORTHOLOGUE AFUA_7G00850)-RELATED"/>
    <property type="match status" value="1"/>
</dbReference>
<dbReference type="GO" id="GO:0008999">
    <property type="term" value="F:protein-N-terminal-alanine acetyltransferase activity"/>
    <property type="evidence" value="ECO:0007669"/>
    <property type="project" value="TreeGrafter"/>
</dbReference>
<dbReference type="AlphaFoldDB" id="A0A5C4NIP2"/>
<name>A0A5C4NIP2_9RHOB</name>
<dbReference type="Gene3D" id="3.40.630.30">
    <property type="match status" value="1"/>
</dbReference>
<dbReference type="PROSITE" id="PS51186">
    <property type="entry name" value="GNAT"/>
    <property type="match status" value="1"/>
</dbReference>
<evidence type="ECO:0000313" key="4">
    <source>
        <dbReference type="Proteomes" id="UP000305709"/>
    </source>
</evidence>
<feature type="domain" description="N-acetyltransferase" evidence="2">
    <location>
        <begin position="31"/>
        <end position="186"/>
    </location>
</feature>
<dbReference type="InterPro" id="IPR051908">
    <property type="entry name" value="Ribosomal_N-acetyltransferase"/>
</dbReference>
<evidence type="ECO:0000256" key="1">
    <source>
        <dbReference type="SAM" id="MobiDB-lite"/>
    </source>
</evidence>
<protein>
    <submittedName>
        <fullName evidence="3">GNAT family N-acetyltransferase</fullName>
    </submittedName>
</protein>
<gene>
    <name evidence="3" type="ORF">FHG71_00485</name>
</gene>
<organism evidence="3 4">
    <name type="scientific">Rubellimicrobium roseum</name>
    <dbReference type="NCBI Taxonomy" id="687525"/>
    <lineage>
        <taxon>Bacteria</taxon>
        <taxon>Pseudomonadati</taxon>
        <taxon>Pseudomonadota</taxon>
        <taxon>Alphaproteobacteria</taxon>
        <taxon>Rhodobacterales</taxon>
        <taxon>Roseobacteraceae</taxon>
        <taxon>Rubellimicrobium</taxon>
    </lineage>
</organism>
<dbReference type="RefSeq" id="WP_139079645.1">
    <property type="nucleotide sequence ID" value="NZ_VDFV01000001.1"/>
</dbReference>
<dbReference type="InterPro" id="IPR016181">
    <property type="entry name" value="Acyl_CoA_acyltransferase"/>
</dbReference>
<sequence>MTAQPRRFGDPVPNWTPPPRPGPEVMDGHRVRLERLDPVRHGPQVHAANRASDAIWDYLPYGPFPSEAEWMTWAEGVAKGSDPFFYAIRDLDTGRAGGVASFLRIAPEAGSIEVGHINLSPALQQTPAATEAMALMMGWAFGAGYRRYEWKCDALNAPSRRAAQRLGLSYEGVFRQATVVKGRNRDTAWFAAIDKDWPKLKAAFDEWLAPANFDGGGRQKVALSALTAGVLVQRDPSL</sequence>
<evidence type="ECO:0000259" key="2">
    <source>
        <dbReference type="PROSITE" id="PS51186"/>
    </source>
</evidence>
<comment type="caution">
    <text evidence="3">The sequence shown here is derived from an EMBL/GenBank/DDBJ whole genome shotgun (WGS) entry which is preliminary data.</text>
</comment>
<dbReference type="PANTHER" id="PTHR43441">
    <property type="entry name" value="RIBOSOMAL-PROTEIN-SERINE ACETYLTRANSFERASE"/>
    <property type="match status" value="1"/>
</dbReference>
<accession>A0A5C4NIP2</accession>
<dbReference type="Pfam" id="PF13302">
    <property type="entry name" value="Acetyltransf_3"/>
    <property type="match status" value="1"/>
</dbReference>
<keyword evidence="3" id="KW-0808">Transferase</keyword>